<feature type="region of interest" description="Disordered" evidence="2">
    <location>
        <begin position="208"/>
        <end position="246"/>
    </location>
</feature>
<dbReference type="EMBL" id="BKCJ010296870">
    <property type="protein sequence ID" value="GEZ58409.1"/>
    <property type="molecule type" value="Genomic_DNA"/>
</dbReference>
<feature type="region of interest" description="Disordered" evidence="2">
    <location>
        <begin position="280"/>
        <end position="321"/>
    </location>
</feature>
<accession>A0A699IG12</accession>
<dbReference type="AlphaFoldDB" id="A0A699IG12"/>
<reference evidence="3" key="1">
    <citation type="journal article" date="2019" name="Sci. Rep.">
        <title>Draft genome of Tanacetum cinerariifolium, the natural source of mosquito coil.</title>
        <authorList>
            <person name="Yamashiro T."/>
            <person name="Shiraishi A."/>
            <person name="Satake H."/>
            <person name="Nakayama K."/>
        </authorList>
    </citation>
    <scope>NUCLEOTIDE SEQUENCE</scope>
</reference>
<comment type="caution">
    <text evidence="3">The sequence shown here is derived from an EMBL/GenBank/DDBJ whole genome shotgun (WGS) entry which is preliminary data.</text>
</comment>
<feature type="region of interest" description="Disordered" evidence="2">
    <location>
        <begin position="135"/>
        <end position="160"/>
    </location>
</feature>
<organism evidence="3">
    <name type="scientific">Tanacetum cinerariifolium</name>
    <name type="common">Dalmatian daisy</name>
    <name type="synonym">Chrysanthemum cinerariifolium</name>
    <dbReference type="NCBI Taxonomy" id="118510"/>
    <lineage>
        <taxon>Eukaryota</taxon>
        <taxon>Viridiplantae</taxon>
        <taxon>Streptophyta</taxon>
        <taxon>Embryophyta</taxon>
        <taxon>Tracheophyta</taxon>
        <taxon>Spermatophyta</taxon>
        <taxon>Magnoliopsida</taxon>
        <taxon>eudicotyledons</taxon>
        <taxon>Gunneridae</taxon>
        <taxon>Pentapetalae</taxon>
        <taxon>asterids</taxon>
        <taxon>campanulids</taxon>
        <taxon>Asterales</taxon>
        <taxon>Asteraceae</taxon>
        <taxon>Asteroideae</taxon>
        <taxon>Anthemideae</taxon>
        <taxon>Anthemidinae</taxon>
        <taxon>Tanacetum</taxon>
    </lineage>
</organism>
<evidence type="ECO:0000256" key="2">
    <source>
        <dbReference type="SAM" id="MobiDB-lite"/>
    </source>
</evidence>
<feature type="coiled-coil region" evidence="1">
    <location>
        <begin position="361"/>
        <end position="395"/>
    </location>
</feature>
<proteinExistence type="predicted"/>
<protein>
    <recommendedName>
        <fullName evidence="4">Transposase (Putative), gypsy type</fullName>
    </recommendedName>
</protein>
<name>A0A699IG12_TANCI</name>
<gene>
    <name evidence="3" type="ORF">Tci_530382</name>
</gene>
<evidence type="ECO:0000313" key="3">
    <source>
        <dbReference type="EMBL" id="GEZ58409.1"/>
    </source>
</evidence>
<evidence type="ECO:0008006" key="4">
    <source>
        <dbReference type="Google" id="ProtNLM"/>
    </source>
</evidence>
<evidence type="ECO:0000256" key="1">
    <source>
        <dbReference type="SAM" id="Coils"/>
    </source>
</evidence>
<sequence>MVKDSVQLETAVNTISHEYLLEFTSEYGISEVLHLELPGPRDRIVDFPEGKNNCFLWVDECVFPTAVEWRTNASKDGMPMSGTYSVEAVRVLDTHRTPIQKQPEALLCLVGISCRYYLGDDVYLTFHYDDDRDGNRPIQLNMCSQSDKGEDQETPPPHELPLLTLIAPRAEASGRETAAPEMPPPEEVPITTVPGGNQAAETVAVEPPVVRESRKKGHKGIDANAPPKSLRRDHADLRPSGSSRGAKSLAAMQLYLASNIFMYEGVPADVSDPDPLDFVDAPSPHPADVAHSSQGVAVTGDPKSENVSSPTEVGSPGSVARRDKRIQARELEIKNLEVLLETKAGIKRAAEEKSAGRSRELERMRAQFSELQVSNERLSQQVDALQQQVSGEESLKATFEDYKRQQDQMVEQRCAEIDVRLDAMSIDFDEELYPYMLTAIAGRMWVIGYGLRLATMKCAELLEMKQAFADVVSARIAKGMSEGLKHGVEHGHALRMIESLEAYDSEAEAKFSTALQSLKDLKIPLLDQLEGLKDAPMDVIMASLYFEDDTRGDAPQFICDLRPNSSQLAILVYPEVRDPQNPWACKEEIKLADAIAANIDRAEQKKRSRIVCRTHGVGFAYHARSDRVSISAPIVVP</sequence>
<keyword evidence="1" id="KW-0175">Coiled coil</keyword>